<dbReference type="AlphaFoldDB" id="A0A087UBH1"/>
<name>A0A087UBH1_STEMI</name>
<feature type="non-terminal residue" evidence="1">
    <location>
        <position position="33"/>
    </location>
</feature>
<keyword evidence="2" id="KW-1185">Reference proteome</keyword>
<organism evidence="1 2">
    <name type="scientific">Stegodyphus mimosarum</name>
    <name type="common">African social velvet spider</name>
    <dbReference type="NCBI Taxonomy" id="407821"/>
    <lineage>
        <taxon>Eukaryota</taxon>
        <taxon>Metazoa</taxon>
        <taxon>Ecdysozoa</taxon>
        <taxon>Arthropoda</taxon>
        <taxon>Chelicerata</taxon>
        <taxon>Arachnida</taxon>
        <taxon>Araneae</taxon>
        <taxon>Araneomorphae</taxon>
        <taxon>Entelegynae</taxon>
        <taxon>Eresoidea</taxon>
        <taxon>Eresidae</taxon>
        <taxon>Stegodyphus</taxon>
    </lineage>
</organism>
<protein>
    <submittedName>
        <fullName evidence="1">Uncharacterized protein</fullName>
    </submittedName>
</protein>
<sequence length="33" mass="3645">MLVRLLLIQKQSPPSSGLKRIPTSFFSSIACIL</sequence>
<dbReference type="Proteomes" id="UP000054359">
    <property type="component" value="Unassembled WGS sequence"/>
</dbReference>
<dbReference type="PROSITE" id="PS51257">
    <property type="entry name" value="PROKAR_LIPOPROTEIN"/>
    <property type="match status" value="1"/>
</dbReference>
<accession>A0A087UBH1</accession>
<reference evidence="1 2" key="1">
    <citation type="submission" date="2013-11" db="EMBL/GenBank/DDBJ databases">
        <title>Genome sequencing of Stegodyphus mimosarum.</title>
        <authorList>
            <person name="Bechsgaard J."/>
        </authorList>
    </citation>
    <scope>NUCLEOTIDE SEQUENCE [LARGE SCALE GENOMIC DNA]</scope>
</reference>
<dbReference type="EMBL" id="KK119097">
    <property type="protein sequence ID" value="KFM74710.1"/>
    <property type="molecule type" value="Genomic_DNA"/>
</dbReference>
<evidence type="ECO:0000313" key="1">
    <source>
        <dbReference type="EMBL" id="KFM74710.1"/>
    </source>
</evidence>
<proteinExistence type="predicted"/>
<gene>
    <name evidence="1" type="ORF">X975_11457</name>
</gene>
<evidence type="ECO:0000313" key="2">
    <source>
        <dbReference type="Proteomes" id="UP000054359"/>
    </source>
</evidence>